<dbReference type="GO" id="GO:0005576">
    <property type="term" value="C:extracellular region"/>
    <property type="evidence" value="ECO:0007669"/>
    <property type="project" value="UniProtKB-SubCell"/>
</dbReference>
<feature type="domain" description="Granulins" evidence="6">
    <location>
        <begin position="429"/>
        <end position="442"/>
    </location>
</feature>
<feature type="domain" description="Granulins" evidence="6">
    <location>
        <begin position="357"/>
        <end position="370"/>
    </location>
</feature>
<dbReference type="PANTHER" id="PTHR12274:SF3">
    <property type="entry name" value="PROGRANULIN"/>
    <property type="match status" value="1"/>
</dbReference>
<reference evidence="7 8" key="1">
    <citation type="journal article" date="2013" name="Nature">
        <title>The genomes of four tapeworm species reveal adaptations to parasitism.</title>
        <authorList>
            <person name="Tsai I.J."/>
            <person name="Zarowiecki M."/>
            <person name="Holroyd N."/>
            <person name="Garciarrubio A."/>
            <person name="Sanchez-Flores A."/>
            <person name="Brooks K.L."/>
            <person name="Tracey A."/>
            <person name="Bobes R.J."/>
            <person name="Fragoso G."/>
            <person name="Sciutto E."/>
            <person name="Aslett M."/>
            <person name="Beasley H."/>
            <person name="Bennett H.M."/>
            <person name="Cai J."/>
            <person name="Camicia F."/>
            <person name="Clark R."/>
            <person name="Cucher M."/>
            <person name="De Silva N."/>
            <person name="Day T.A."/>
            <person name="Deplazes P."/>
            <person name="Estrada K."/>
            <person name="Fernandez C."/>
            <person name="Holland P.W."/>
            <person name="Hou J."/>
            <person name="Hu S."/>
            <person name="Huckvale T."/>
            <person name="Hung S.S."/>
            <person name="Kamenetzky L."/>
            <person name="Keane J.A."/>
            <person name="Kiss F."/>
            <person name="Koziol U."/>
            <person name="Lambert O."/>
            <person name="Liu K."/>
            <person name="Luo X."/>
            <person name="Luo Y."/>
            <person name="Macchiaroli N."/>
            <person name="Nichol S."/>
            <person name="Paps J."/>
            <person name="Parkinson J."/>
            <person name="Pouchkina-Stantcheva N."/>
            <person name="Riddiford N."/>
            <person name="Rosenzvit M."/>
            <person name="Salinas G."/>
            <person name="Wasmuth J.D."/>
            <person name="Zamanian M."/>
            <person name="Zheng Y."/>
            <person name="Cai X."/>
            <person name="Soberon X."/>
            <person name="Olson P.D."/>
            <person name="Laclette J.P."/>
            <person name="Brehm K."/>
            <person name="Berriman M."/>
            <person name="Garciarrubio A."/>
            <person name="Bobes R.J."/>
            <person name="Fragoso G."/>
            <person name="Sanchez-Flores A."/>
            <person name="Estrada K."/>
            <person name="Cevallos M.A."/>
            <person name="Morett E."/>
            <person name="Gonzalez V."/>
            <person name="Portillo T."/>
            <person name="Ochoa-Leyva A."/>
            <person name="Jose M.V."/>
            <person name="Sciutto E."/>
            <person name="Landa A."/>
            <person name="Jimenez L."/>
            <person name="Valdes V."/>
            <person name="Carrero J.C."/>
            <person name="Larralde C."/>
            <person name="Morales-Montor J."/>
            <person name="Limon-Lason J."/>
            <person name="Soberon X."/>
            <person name="Laclette J.P."/>
        </authorList>
    </citation>
    <scope>NUCLEOTIDE SEQUENCE [LARGE SCALE GENOMIC DNA]</scope>
</reference>
<gene>
    <name evidence="7" type="ORF">EgrG_000262050</name>
</gene>
<organism evidence="7">
    <name type="scientific">Echinococcus granulosus</name>
    <name type="common">Hydatid tapeworm</name>
    <dbReference type="NCBI Taxonomy" id="6210"/>
    <lineage>
        <taxon>Eukaryota</taxon>
        <taxon>Metazoa</taxon>
        <taxon>Spiralia</taxon>
        <taxon>Lophotrochozoa</taxon>
        <taxon>Platyhelminthes</taxon>
        <taxon>Cestoda</taxon>
        <taxon>Eucestoda</taxon>
        <taxon>Cyclophyllidea</taxon>
        <taxon>Taeniidae</taxon>
        <taxon>Echinococcus</taxon>
        <taxon>Echinococcus granulosus group</taxon>
    </lineage>
</organism>
<dbReference type="EMBL" id="LK028598">
    <property type="protein sequence ID" value="CDS24124.1"/>
    <property type="molecule type" value="Genomic_DNA"/>
</dbReference>
<keyword evidence="5" id="KW-0732">Signal</keyword>
<evidence type="ECO:0000256" key="2">
    <source>
        <dbReference type="ARBA" id="ARBA00010093"/>
    </source>
</evidence>
<accession>A0A068X2J7</accession>
<feature type="domain" description="Granulins" evidence="6">
    <location>
        <begin position="277"/>
        <end position="290"/>
    </location>
</feature>
<dbReference type="InterPro" id="IPR039036">
    <property type="entry name" value="Granulin_fam"/>
</dbReference>
<dbReference type="SMART" id="SM00277">
    <property type="entry name" value="GRAN"/>
    <property type="match status" value="6"/>
</dbReference>
<sequence length="541" mass="57643">MAFVPVWFVILLSGLALAEDQCSLLCASGVCCNGANGYLQCCPASDGICCESGTSCCPRGTVCDSDGYCTRIQSGFFAFMNFFAPPPPLSQIPTENPPTTPATKTEASFESCPATCGDLCCPFEGGVCCNDGEHCCPPGYECDILTKSCRLSPKDELSSISDSRVCPLVDSGCRNTDTCCVMFDGTMGCCPYEEADCCADGYHCCPRGTHCTSDSDGCVPRSGAWVNPFEPSNYLIGRKRVKCSDGKSACHKGSTCCKTVGSGAPFACCPFENAVCCNDGEHCCPQGYLCDSRNGGSCVSLSTIPIIPVVSGEASKHPVEETVMCDDSSYCEGPNATCCQLADDSWGCCPFLDAVCCKDRKHCCPSSYECDTTYNACVRSDDASSTIRASSEILPALTSKYLGACFPKATPCSGNGKTGCCPLENAVCCSDGLHCCPKDSVCTASGWCLMEGDKSLTDGFLRAPRLLPRIFEAVDIARCPLHTSAEPNVALFRHSIVYNISALLLLWRQNRLIRLTSSAIICVSFVRICHSFFVCFVFGLH</sequence>
<dbReference type="PROSITE" id="PS00799">
    <property type="entry name" value="GRANULINS"/>
    <property type="match status" value="5"/>
</dbReference>
<evidence type="ECO:0000256" key="1">
    <source>
        <dbReference type="ARBA" id="ARBA00004613"/>
    </source>
</evidence>
<dbReference type="Gene3D" id="2.10.25.160">
    <property type="entry name" value="Granulin"/>
    <property type="match status" value="6"/>
</dbReference>
<evidence type="ECO:0000313" key="8">
    <source>
        <dbReference type="Proteomes" id="UP000492820"/>
    </source>
</evidence>
<proteinExistence type="inferred from homology"/>
<evidence type="ECO:0000259" key="6">
    <source>
        <dbReference type="PROSITE" id="PS00799"/>
    </source>
</evidence>
<evidence type="ECO:0000313" key="7">
    <source>
        <dbReference type="EMBL" id="CDS24124.1"/>
    </source>
</evidence>
<feature type="chain" id="PRO_5036289548" evidence="5">
    <location>
        <begin position="19"/>
        <end position="541"/>
    </location>
</feature>
<name>A0A068X2J7_ECHGR</name>
<evidence type="ECO:0000313" key="9">
    <source>
        <dbReference type="WBParaSite" id="EgrG_000262050"/>
    </source>
</evidence>
<dbReference type="PANTHER" id="PTHR12274">
    <property type="entry name" value="GRANULIN"/>
    <property type="match status" value="1"/>
</dbReference>
<dbReference type="InterPro" id="IPR000118">
    <property type="entry name" value="Granulin"/>
</dbReference>
<dbReference type="AlphaFoldDB" id="A0A068X2J7"/>
<dbReference type="Pfam" id="PF00396">
    <property type="entry name" value="Granulin"/>
    <property type="match status" value="6"/>
</dbReference>
<keyword evidence="3" id="KW-0964">Secreted</keyword>
<dbReference type="Proteomes" id="UP000492820">
    <property type="component" value="Unassembled WGS sequence"/>
</dbReference>
<reference evidence="9" key="3">
    <citation type="submission" date="2020-10" db="UniProtKB">
        <authorList>
            <consortium name="WormBaseParasite"/>
        </authorList>
    </citation>
    <scope>IDENTIFICATION</scope>
</reference>
<comment type="subcellular location">
    <subcellularLocation>
        <location evidence="1">Secreted</location>
    </subcellularLocation>
</comment>
<evidence type="ECO:0000256" key="4">
    <source>
        <dbReference type="ARBA" id="ARBA00023157"/>
    </source>
</evidence>
<evidence type="ECO:0000256" key="3">
    <source>
        <dbReference type="ARBA" id="ARBA00022525"/>
    </source>
</evidence>
<protein>
    <submittedName>
        <fullName evidence="7 9">Granulins</fullName>
    </submittedName>
</protein>
<comment type="similarity">
    <text evidence="2">Belongs to the granulin family.</text>
</comment>
<feature type="signal peptide" evidence="5">
    <location>
        <begin position="1"/>
        <end position="18"/>
    </location>
</feature>
<dbReference type="WBParaSite" id="EgrG_000262050">
    <property type="protein sequence ID" value="EgrG_000262050"/>
    <property type="gene ID" value="EgrG_000262050"/>
</dbReference>
<feature type="domain" description="Granulins" evidence="6">
    <location>
        <begin position="129"/>
        <end position="142"/>
    </location>
</feature>
<evidence type="ECO:0000256" key="5">
    <source>
        <dbReference type="SAM" id="SignalP"/>
    </source>
</evidence>
<dbReference type="InterPro" id="IPR037277">
    <property type="entry name" value="Granulin_sf"/>
</dbReference>
<feature type="domain" description="Granulins" evidence="6">
    <location>
        <begin position="198"/>
        <end position="211"/>
    </location>
</feature>
<reference evidence="7" key="2">
    <citation type="submission" date="2014-06" db="EMBL/GenBank/DDBJ databases">
        <authorList>
            <person name="Aslett M."/>
        </authorList>
    </citation>
    <scope>NUCLEOTIDE SEQUENCE</scope>
</reference>
<dbReference type="OrthoDB" id="10254377at2759"/>
<keyword evidence="4" id="KW-1015">Disulfide bond</keyword>